<name>A0A1G6GBP1_BACOV</name>
<feature type="transmembrane region" description="Helical" evidence="1">
    <location>
        <begin position="46"/>
        <end position="70"/>
    </location>
</feature>
<dbReference type="Pfam" id="PF01757">
    <property type="entry name" value="Acyl_transf_3"/>
    <property type="match status" value="1"/>
</dbReference>
<reference evidence="3 4" key="1">
    <citation type="submission" date="2016-10" db="EMBL/GenBank/DDBJ databases">
        <authorList>
            <person name="de Groot N.N."/>
        </authorList>
    </citation>
    <scope>NUCLEOTIDE SEQUENCE [LARGE SCALE GENOMIC DNA]</scope>
    <source>
        <strain evidence="3 4">NLAE-zl-C500</strain>
    </source>
</reference>
<feature type="domain" description="Acyltransferase 3" evidence="2">
    <location>
        <begin position="8"/>
        <end position="279"/>
    </location>
</feature>
<feature type="transmembrane region" description="Helical" evidence="1">
    <location>
        <begin position="210"/>
        <end position="229"/>
    </location>
</feature>
<evidence type="ECO:0000259" key="2">
    <source>
        <dbReference type="Pfam" id="PF01757"/>
    </source>
</evidence>
<feature type="transmembrane region" description="Helical" evidence="1">
    <location>
        <begin position="91"/>
        <end position="115"/>
    </location>
</feature>
<dbReference type="AlphaFoldDB" id="A0A1G6GBP1"/>
<evidence type="ECO:0000313" key="3">
    <source>
        <dbReference type="EMBL" id="SDB79400.1"/>
    </source>
</evidence>
<feature type="transmembrane region" description="Helical" evidence="1">
    <location>
        <begin position="249"/>
        <end position="267"/>
    </location>
</feature>
<dbReference type="EMBL" id="FMYE01000075">
    <property type="protein sequence ID" value="SDB79400.1"/>
    <property type="molecule type" value="Genomic_DNA"/>
</dbReference>
<keyword evidence="1" id="KW-0812">Transmembrane</keyword>
<dbReference type="InterPro" id="IPR002656">
    <property type="entry name" value="Acyl_transf_3_dom"/>
</dbReference>
<dbReference type="Proteomes" id="UP000183670">
    <property type="component" value="Unassembled WGS sequence"/>
</dbReference>
<feature type="transmembrane region" description="Helical" evidence="1">
    <location>
        <begin position="7"/>
        <end position="26"/>
    </location>
</feature>
<accession>A0A1G6GBP1</accession>
<organism evidence="3 4">
    <name type="scientific">Bacteroides ovatus</name>
    <dbReference type="NCBI Taxonomy" id="28116"/>
    <lineage>
        <taxon>Bacteria</taxon>
        <taxon>Pseudomonadati</taxon>
        <taxon>Bacteroidota</taxon>
        <taxon>Bacteroidia</taxon>
        <taxon>Bacteroidales</taxon>
        <taxon>Bacteroidaceae</taxon>
        <taxon>Bacteroides</taxon>
    </lineage>
</organism>
<proteinExistence type="predicted"/>
<feature type="transmembrane region" description="Helical" evidence="1">
    <location>
        <begin position="127"/>
        <end position="144"/>
    </location>
</feature>
<evidence type="ECO:0000256" key="1">
    <source>
        <dbReference type="SAM" id="Phobius"/>
    </source>
</evidence>
<keyword evidence="1" id="KW-1133">Transmembrane helix</keyword>
<keyword evidence="1" id="KW-0472">Membrane</keyword>
<protein>
    <recommendedName>
        <fullName evidence="2">Acyltransferase 3 domain-containing protein</fullName>
    </recommendedName>
</protein>
<feature type="transmembrane region" description="Helical" evidence="1">
    <location>
        <begin position="156"/>
        <end position="173"/>
    </location>
</feature>
<gene>
    <name evidence="3" type="ORF">SAMN05192581_107516</name>
</gene>
<sequence length="282" mass="32484">MVKVKLSNFELLKVVAMLMIVCHHLITQNAFNIDTQLTGLNASRVFLQLIGNHAFVGNNLFFMVSAWFLCTRTETFRLKETVGRIWSLEKVMLFYSIGIPVVIGLITNAQCGSFYKIGALFPLSLGLWWYPTAYAIFLVFYPFYQQSLQALGQKEMRNLIIVMVVLWTLPTIVPVKLLLGANNTTCFFMLYAIIFYVRKFKPAWAFNKKVLIWGVIGGYAIAFASIIMLDFLGIRSSLINDFACYYIRGNWRILPIVISVTMFLWIAQIKMRYRRIINWMGG</sequence>
<dbReference type="RefSeq" id="WP_074560156.1">
    <property type="nucleotide sequence ID" value="NZ_FMYE01000075.1"/>
</dbReference>
<evidence type="ECO:0000313" key="4">
    <source>
        <dbReference type="Proteomes" id="UP000183670"/>
    </source>
</evidence>
<dbReference type="GO" id="GO:0016747">
    <property type="term" value="F:acyltransferase activity, transferring groups other than amino-acyl groups"/>
    <property type="evidence" value="ECO:0007669"/>
    <property type="project" value="InterPro"/>
</dbReference>
<feature type="transmembrane region" description="Helical" evidence="1">
    <location>
        <begin position="179"/>
        <end position="198"/>
    </location>
</feature>